<dbReference type="Gene3D" id="3.30.750.24">
    <property type="entry name" value="STAS domain"/>
    <property type="match status" value="1"/>
</dbReference>
<evidence type="ECO:0000313" key="2">
    <source>
        <dbReference type="EMBL" id="MFC4071054.1"/>
    </source>
</evidence>
<dbReference type="PANTHER" id="PTHR33495:SF2">
    <property type="entry name" value="ANTI-SIGMA FACTOR ANTAGONIST TM_1081-RELATED"/>
    <property type="match status" value="1"/>
</dbReference>
<dbReference type="PANTHER" id="PTHR33495">
    <property type="entry name" value="ANTI-SIGMA FACTOR ANTAGONIST TM_1081-RELATED-RELATED"/>
    <property type="match status" value="1"/>
</dbReference>
<dbReference type="Pfam" id="PF13466">
    <property type="entry name" value="STAS_2"/>
    <property type="match status" value="1"/>
</dbReference>
<accession>A0ABV8J3E1</accession>
<keyword evidence="3" id="KW-1185">Reference proteome</keyword>
<proteinExistence type="predicted"/>
<dbReference type="Proteomes" id="UP001595867">
    <property type="component" value="Unassembled WGS sequence"/>
</dbReference>
<dbReference type="EMBL" id="JBHSBL010000026">
    <property type="protein sequence ID" value="MFC4071054.1"/>
    <property type="molecule type" value="Genomic_DNA"/>
</dbReference>
<reference evidence="3" key="1">
    <citation type="journal article" date="2019" name="Int. J. Syst. Evol. Microbiol.">
        <title>The Global Catalogue of Microorganisms (GCM) 10K type strain sequencing project: providing services to taxonomists for standard genome sequencing and annotation.</title>
        <authorList>
            <consortium name="The Broad Institute Genomics Platform"/>
            <consortium name="The Broad Institute Genome Sequencing Center for Infectious Disease"/>
            <person name="Wu L."/>
            <person name="Ma J."/>
        </authorList>
    </citation>
    <scope>NUCLEOTIDE SEQUENCE [LARGE SCALE GENOMIC DNA]</scope>
    <source>
        <strain evidence="3">TBRC 5832</strain>
    </source>
</reference>
<dbReference type="InterPro" id="IPR058548">
    <property type="entry name" value="MlaB-like_STAS"/>
</dbReference>
<dbReference type="RefSeq" id="WP_378071925.1">
    <property type="nucleotide sequence ID" value="NZ_JBHSBL010000026.1"/>
</dbReference>
<organism evidence="2 3">
    <name type="scientific">Actinoplanes subglobosus</name>
    <dbReference type="NCBI Taxonomy" id="1547892"/>
    <lineage>
        <taxon>Bacteria</taxon>
        <taxon>Bacillati</taxon>
        <taxon>Actinomycetota</taxon>
        <taxon>Actinomycetes</taxon>
        <taxon>Micromonosporales</taxon>
        <taxon>Micromonosporaceae</taxon>
        <taxon>Actinoplanes</taxon>
    </lineage>
</organism>
<feature type="domain" description="STAS" evidence="1">
    <location>
        <begin position="10"/>
        <end position="112"/>
    </location>
</feature>
<dbReference type="InterPro" id="IPR036513">
    <property type="entry name" value="STAS_dom_sf"/>
</dbReference>
<dbReference type="CDD" id="cd07043">
    <property type="entry name" value="STAS_anti-anti-sigma_factors"/>
    <property type="match status" value="1"/>
</dbReference>
<evidence type="ECO:0000259" key="1">
    <source>
        <dbReference type="PROSITE" id="PS50801"/>
    </source>
</evidence>
<dbReference type="PROSITE" id="PS50801">
    <property type="entry name" value="STAS"/>
    <property type="match status" value="1"/>
</dbReference>
<comment type="caution">
    <text evidence="2">The sequence shown here is derived from an EMBL/GenBank/DDBJ whole genome shotgun (WGS) entry which is preliminary data.</text>
</comment>
<dbReference type="InterPro" id="IPR002645">
    <property type="entry name" value="STAS_dom"/>
</dbReference>
<evidence type="ECO:0000313" key="3">
    <source>
        <dbReference type="Proteomes" id="UP001595867"/>
    </source>
</evidence>
<protein>
    <submittedName>
        <fullName evidence="2">STAS domain-containing protein</fullName>
    </submittedName>
</protein>
<sequence length="112" mass="11905">MRIVRLDDGGVTRLLLRGELDLDTGDLFEEHAARALGDRPAELVVDMDGLTFCDSSGIDVLVAARETAVRAGIGFRVHRPHGIVRRSLTVTGVYELLVGGTPGPGPARESVG</sequence>
<gene>
    <name evidence="2" type="ORF">ACFO0C_39505</name>
</gene>
<name>A0ABV8J3E1_9ACTN</name>
<dbReference type="SUPFAM" id="SSF52091">
    <property type="entry name" value="SpoIIaa-like"/>
    <property type="match status" value="1"/>
</dbReference>